<accession>A0A1Q3E798</accession>
<name>A0A1Q3E798_LENED</name>
<keyword evidence="2" id="KW-1185">Reference proteome</keyword>
<organism evidence="1 2">
    <name type="scientific">Lentinula edodes</name>
    <name type="common">Shiitake mushroom</name>
    <name type="synonym">Lentinus edodes</name>
    <dbReference type="NCBI Taxonomy" id="5353"/>
    <lineage>
        <taxon>Eukaryota</taxon>
        <taxon>Fungi</taxon>
        <taxon>Dikarya</taxon>
        <taxon>Basidiomycota</taxon>
        <taxon>Agaricomycotina</taxon>
        <taxon>Agaricomycetes</taxon>
        <taxon>Agaricomycetidae</taxon>
        <taxon>Agaricales</taxon>
        <taxon>Marasmiineae</taxon>
        <taxon>Omphalotaceae</taxon>
        <taxon>Lentinula</taxon>
    </lineage>
</organism>
<protein>
    <submittedName>
        <fullName evidence="1">Uncharacterized protein</fullName>
    </submittedName>
</protein>
<gene>
    <name evidence="1" type="ORF">LENED_004783</name>
</gene>
<proteinExistence type="predicted"/>
<dbReference type="EMBL" id="BDGU01000127">
    <property type="protein sequence ID" value="GAW03090.1"/>
    <property type="molecule type" value="Genomic_DNA"/>
</dbReference>
<reference evidence="1 2" key="1">
    <citation type="submission" date="2016-08" db="EMBL/GenBank/DDBJ databases">
        <authorList>
            <consortium name="Lentinula edodes genome sequencing consortium"/>
            <person name="Sakamoto Y."/>
            <person name="Nakade K."/>
            <person name="Sato S."/>
            <person name="Yoshida Y."/>
            <person name="Miyazaki K."/>
            <person name="Natsume S."/>
            <person name="Konno N."/>
        </authorList>
    </citation>
    <scope>NUCLEOTIDE SEQUENCE [LARGE SCALE GENOMIC DNA]</scope>
    <source>
        <strain evidence="1 2">NBRC 111202</strain>
    </source>
</reference>
<reference evidence="1 2" key="2">
    <citation type="submission" date="2017-02" db="EMBL/GenBank/DDBJ databases">
        <title>A genome survey and senescence transcriptome analysis in Lentinula edodes.</title>
        <authorList>
            <person name="Sakamoto Y."/>
            <person name="Nakade K."/>
            <person name="Sato S."/>
            <person name="Yoshida Y."/>
            <person name="Miyazaki K."/>
            <person name="Natsume S."/>
            <person name="Konno N."/>
        </authorList>
    </citation>
    <scope>NUCLEOTIDE SEQUENCE [LARGE SCALE GENOMIC DNA]</scope>
    <source>
        <strain evidence="1 2">NBRC 111202</strain>
    </source>
</reference>
<sequence>MAQVRNKDGLKFDAFRTLSLNESAKPHRFIVSKCEGNSGLVTMICSVYQTNEIPPVPISIQDTHQSSSMYGVG</sequence>
<evidence type="ECO:0000313" key="1">
    <source>
        <dbReference type="EMBL" id="GAW03090.1"/>
    </source>
</evidence>
<comment type="caution">
    <text evidence="1">The sequence shown here is derived from an EMBL/GenBank/DDBJ whole genome shotgun (WGS) entry which is preliminary data.</text>
</comment>
<dbReference type="AlphaFoldDB" id="A0A1Q3E798"/>
<dbReference type="Proteomes" id="UP000188533">
    <property type="component" value="Unassembled WGS sequence"/>
</dbReference>
<evidence type="ECO:0000313" key="2">
    <source>
        <dbReference type="Proteomes" id="UP000188533"/>
    </source>
</evidence>